<dbReference type="KEGG" id="sarm:DVA86_01535"/>
<protein>
    <submittedName>
        <fullName evidence="4">TetR/AcrR family transcriptional regulator</fullName>
    </submittedName>
</protein>
<dbReference type="RefSeq" id="WP_208875095.1">
    <property type="nucleotide sequence ID" value="NZ_CP031320.1"/>
</dbReference>
<evidence type="ECO:0000313" key="5">
    <source>
        <dbReference type="Proteomes" id="UP000254425"/>
    </source>
</evidence>
<evidence type="ECO:0000259" key="3">
    <source>
        <dbReference type="PROSITE" id="PS50977"/>
    </source>
</evidence>
<proteinExistence type="predicted"/>
<reference evidence="4 5" key="1">
    <citation type="submission" date="2018-07" db="EMBL/GenBank/DDBJ databases">
        <title>Draft genome of the type strain Streptomyces armeniacus ATCC 15676.</title>
        <authorList>
            <person name="Labana P."/>
            <person name="Gosse J.T."/>
            <person name="Boddy C.N."/>
        </authorList>
    </citation>
    <scope>NUCLEOTIDE SEQUENCE [LARGE SCALE GENOMIC DNA]</scope>
    <source>
        <strain evidence="4 5">ATCC 15676</strain>
    </source>
</reference>
<feature type="DNA-binding region" description="H-T-H motif" evidence="2">
    <location>
        <begin position="25"/>
        <end position="44"/>
    </location>
</feature>
<dbReference type="PANTHER" id="PTHR30055:SF146">
    <property type="entry name" value="HTH-TYPE TRANSCRIPTIONAL DUAL REGULATOR CECR"/>
    <property type="match status" value="1"/>
</dbReference>
<evidence type="ECO:0000256" key="2">
    <source>
        <dbReference type="PROSITE-ProRule" id="PRU00335"/>
    </source>
</evidence>
<name>A0A345XIQ7_9ACTN</name>
<evidence type="ECO:0000313" key="4">
    <source>
        <dbReference type="EMBL" id="AXK31523.1"/>
    </source>
</evidence>
<sequence length="199" mass="20287">MPSARETLLEAAHAAVSARPWAGVRMVEIAASAGVSRQTLYNEFGSKEGLGSALVSQRVTDFLDSAAAVAAQSARKGADPAASCAAAAAWMLRTAPGEPLVRAALTGCWGRRMPLPAQERPAEPGELAAELRDRLVAGFAAQGGGGGSAGSGAAHDAATLSRACEAGLRLTLSYLVAPVKGPEEELGVRVDEVVRALLD</sequence>
<dbReference type="AlphaFoldDB" id="A0A345XIQ7"/>
<dbReference type="GO" id="GO:0000976">
    <property type="term" value="F:transcription cis-regulatory region binding"/>
    <property type="evidence" value="ECO:0007669"/>
    <property type="project" value="TreeGrafter"/>
</dbReference>
<keyword evidence="1 2" id="KW-0238">DNA-binding</keyword>
<evidence type="ECO:0000256" key="1">
    <source>
        <dbReference type="ARBA" id="ARBA00023125"/>
    </source>
</evidence>
<feature type="domain" description="HTH tetR-type" evidence="3">
    <location>
        <begin position="2"/>
        <end position="62"/>
    </location>
</feature>
<dbReference type="PROSITE" id="PS50977">
    <property type="entry name" value="HTH_TETR_2"/>
    <property type="match status" value="1"/>
</dbReference>
<dbReference type="Pfam" id="PF00440">
    <property type="entry name" value="TetR_N"/>
    <property type="match status" value="1"/>
</dbReference>
<dbReference type="Gene3D" id="1.10.357.10">
    <property type="entry name" value="Tetracycline Repressor, domain 2"/>
    <property type="match status" value="1"/>
</dbReference>
<gene>
    <name evidence="4" type="ORF">DVA86_01535</name>
</gene>
<keyword evidence="5" id="KW-1185">Reference proteome</keyword>
<dbReference type="InterPro" id="IPR050109">
    <property type="entry name" value="HTH-type_TetR-like_transc_reg"/>
</dbReference>
<dbReference type="PANTHER" id="PTHR30055">
    <property type="entry name" value="HTH-TYPE TRANSCRIPTIONAL REGULATOR RUTR"/>
    <property type="match status" value="1"/>
</dbReference>
<dbReference type="SUPFAM" id="SSF46689">
    <property type="entry name" value="Homeodomain-like"/>
    <property type="match status" value="1"/>
</dbReference>
<dbReference type="EMBL" id="CP031320">
    <property type="protein sequence ID" value="AXK31523.1"/>
    <property type="molecule type" value="Genomic_DNA"/>
</dbReference>
<dbReference type="GO" id="GO:0003700">
    <property type="term" value="F:DNA-binding transcription factor activity"/>
    <property type="evidence" value="ECO:0007669"/>
    <property type="project" value="TreeGrafter"/>
</dbReference>
<accession>A0A345XIQ7</accession>
<organism evidence="4 5">
    <name type="scientific">Streptomyces armeniacus</name>
    <dbReference type="NCBI Taxonomy" id="83291"/>
    <lineage>
        <taxon>Bacteria</taxon>
        <taxon>Bacillati</taxon>
        <taxon>Actinomycetota</taxon>
        <taxon>Actinomycetes</taxon>
        <taxon>Kitasatosporales</taxon>
        <taxon>Streptomycetaceae</taxon>
        <taxon>Streptomyces</taxon>
    </lineage>
</organism>
<dbReference type="InterPro" id="IPR001647">
    <property type="entry name" value="HTH_TetR"/>
</dbReference>
<dbReference type="Proteomes" id="UP000254425">
    <property type="component" value="Chromosome"/>
</dbReference>
<dbReference type="InterPro" id="IPR009057">
    <property type="entry name" value="Homeodomain-like_sf"/>
</dbReference>